<dbReference type="InterPro" id="IPR001647">
    <property type="entry name" value="HTH_TetR"/>
</dbReference>
<feature type="region of interest" description="Disordered" evidence="5">
    <location>
        <begin position="1"/>
        <end position="31"/>
    </location>
</feature>
<dbReference type="PANTHER" id="PTHR30055:SF148">
    <property type="entry name" value="TETR-FAMILY TRANSCRIPTIONAL REGULATOR"/>
    <property type="match status" value="1"/>
</dbReference>
<dbReference type="SUPFAM" id="SSF48498">
    <property type="entry name" value="Tetracyclin repressor-like, C-terminal domain"/>
    <property type="match status" value="1"/>
</dbReference>
<accession>A0A9X8R0K4</accession>
<evidence type="ECO:0000313" key="8">
    <source>
        <dbReference type="Proteomes" id="UP000184388"/>
    </source>
</evidence>
<evidence type="ECO:0000256" key="2">
    <source>
        <dbReference type="ARBA" id="ARBA00023125"/>
    </source>
</evidence>
<dbReference type="SUPFAM" id="SSF46689">
    <property type="entry name" value="Homeodomain-like"/>
    <property type="match status" value="1"/>
</dbReference>
<dbReference type="Gene3D" id="1.10.10.60">
    <property type="entry name" value="Homeodomain-like"/>
    <property type="match status" value="1"/>
</dbReference>
<feature type="DNA-binding region" description="H-T-H motif" evidence="4">
    <location>
        <begin position="58"/>
        <end position="77"/>
    </location>
</feature>
<keyword evidence="3" id="KW-0804">Transcription</keyword>
<comment type="caution">
    <text evidence="7">The sequence shown here is derived from an EMBL/GenBank/DDBJ whole genome shotgun (WGS) entry which is preliminary data.</text>
</comment>
<dbReference type="GO" id="GO:0000976">
    <property type="term" value="F:transcription cis-regulatory region binding"/>
    <property type="evidence" value="ECO:0007669"/>
    <property type="project" value="TreeGrafter"/>
</dbReference>
<dbReference type="Proteomes" id="UP000184388">
    <property type="component" value="Unassembled WGS sequence"/>
</dbReference>
<organism evidence="7 8">
    <name type="scientific">Streptomyces yunnanensis</name>
    <dbReference type="NCBI Taxonomy" id="156453"/>
    <lineage>
        <taxon>Bacteria</taxon>
        <taxon>Bacillati</taxon>
        <taxon>Actinomycetota</taxon>
        <taxon>Actinomycetes</taxon>
        <taxon>Kitasatosporales</taxon>
        <taxon>Streptomycetaceae</taxon>
        <taxon>Streptomyces</taxon>
    </lineage>
</organism>
<dbReference type="PANTHER" id="PTHR30055">
    <property type="entry name" value="HTH-TYPE TRANSCRIPTIONAL REGULATOR RUTR"/>
    <property type="match status" value="1"/>
</dbReference>
<keyword evidence="1" id="KW-0805">Transcription regulation</keyword>
<dbReference type="InterPro" id="IPR009057">
    <property type="entry name" value="Homeodomain-like_sf"/>
</dbReference>
<protein>
    <submittedName>
        <fullName evidence="7">Transcriptional regulator, TetR family</fullName>
    </submittedName>
</protein>
<sequence length="217" mass="23024">MPVQTEGEATEGMTTGDREGAAQPGVGGRPRQGRIDAAVIAATLDLIGQDGATLSGLSLVAVAQRAGVSRGSLYRRWPDKNALLADVLTAVTEPHPLVPLNAPLRERLLAVAEGVARRARDPRARRLLRLLAVEQDQFPTLAARYERDVLAPRRASAIDLITSAQHAGEIRSDVAPEVILTAVTAPALALTFTASDRNQPDLDAQIDLLITGLRPTA</sequence>
<name>A0A9X8R0K4_9ACTN</name>
<evidence type="ECO:0000313" key="7">
    <source>
        <dbReference type="EMBL" id="SHN34943.1"/>
    </source>
</evidence>
<evidence type="ECO:0000256" key="5">
    <source>
        <dbReference type="SAM" id="MobiDB-lite"/>
    </source>
</evidence>
<dbReference type="GO" id="GO:0003700">
    <property type="term" value="F:DNA-binding transcription factor activity"/>
    <property type="evidence" value="ECO:0007669"/>
    <property type="project" value="TreeGrafter"/>
</dbReference>
<gene>
    <name evidence="7" type="ORF">SAMN05216268_1506</name>
</gene>
<evidence type="ECO:0000259" key="6">
    <source>
        <dbReference type="PROSITE" id="PS50977"/>
    </source>
</evidence>
<evidence type="ECO:0000256" key="3">
    <source>
        <dbReference type="ARBA" id="ARBA00023163"/>
    </source>
</evidence>
<dbReference type="InterPro" id="IPR050109">
    <property type="entry name" value="HTH-type_TetR-like_transc_reg"/>
</dbReference>
<keyword evidence="2 4" id="KW-0238">DNA-binding</keyword>
<dbReference type="Pfam" id="PF16859">
    <property type="entry name" value="TetR_C_11"/>
    <property type="match status" value="1"/>
</dbReference>
<dbReference type="Gene3D" id="1.10.357.10">
    <property type="entry name" value="Tetracycline Repressor, domain 2"/>
    <property type="match status" value="1"/>
</dbReference>
<dbReference type="EMBL" id="FRBK01000050">
    <property type="protein sequence ID" value="SHN34943.1"/>
    <property type="molecule type" value="Genomic_DNA"/>
</dbReference>
<reference evidence="8" key="1">
    <citation type="submission" date="2016-11" db="EMBL/GenBank/DDBJ databases">
        <authorList>
            <person name="Jaros S."/>
            <person name="Januszkiewicz K."/>
            <person name="Wedrychowicz H."/>
        </authorList>
    </citation>
    <scope>NUCLEOTIDE SEQUENCE [LARGE SCALE GENOMIC DNA]</scope>
    <source>
        <strain evidence="8">CGMCC 4.3555</strain>
    </source>
</reference>
<dbReference type="InterPro" id="IPR011075">
    <property type="entry name" value="TetR_C"/>
</dbReference>
<feature type="domain" description="HTH tetR-type" evidence="6">
    <location>
        <begin position="33"/>
        <end position="95"/>
    </location>
</feature>
<proteinExistence type="predicted"/>
<feature type="compositionally biased region" description="Low complexity" evidence="5">
    <location>
        <begin position="1"/>
        <end position="15"/>
    </location>
</feature>
<evidence type="ECO:0000256" key="1">
    <source>
        <dbReference type="ARBA" id="ARBA00023015"/>
    </source>
</evidence>
<dbReference type="PROSITE" id="PS50977">
    <property type="entry name" value="HTH_TETR_2"/>
    <property type="match status" value="1"/>
</dbReference>
<dbReference type="AlphaFoldDB" id="A0A9X8R0K4"/>
<dbReference type="Pfam" id="PF00440">
    <property type="entry name" value="TetR_N"/>
    <property type="match status" value="1"/>
</dbReference>
<dbReference type="InterPro" id="IPR036271">
    <property type="entry name" value="Tet_transcr_reg_TetR-rel_C_sf"/>
</dbReference>
<dbReference type="RefSeq" id="WP_167390926.1">
    <property type="nucleotide sequence ID" value="NZ_FRBK01000050.1"/>
</dbReference>
<evidence type="ECO:0000256" key="4">
    <source>
        <dbReference type="PROSITE-ProRule" id="PRU00335"/>
    </source>
</evidence>